<comment type="similarity">
    <text evidence="1">Belongs to the protein kinase superfamily. ADCK protein kinase family.</text>
</comment>
<reference evidence="5 6" key="1">
    <citation type="journal article" date="2023" name="Commun. Biol.">
        <title>Genome analysis of Parmales, the sister group of diatoms, reveals the evolutionary specialization of diatoms from phago-mixotrophs to photoautotrophs.</title>
        <authorList>
            <person name="Ban H."/>
            <person name="Sato S."/>
            <person name="Yoshikawa S."/>
            <person name="Yamada K."/>
            <person name="Nakamura Y."/>
            <person name="Ichinomiya M."/>
            <person name="Sato N."/>
            <person name="Blanc-Mathieu R."/>
            <person name="Endo H."/>
            <person name="Kuwata A."/>
            <person name="Ogata H."/>
        </authorList>
    </citation>
    <scope>NUCLEOTIDE SEQUENCE [LARGE SCALE GENOMIC DNA]</scope>
</reference>
<comment type="caution">
    <text evidence="5">The sequence shown here is derived from an EMBL/GenBank/DDBJ whole genome shotgun (WGS) entry which is preliminary data.</text>
</comment>
<keyword evidence="2" id="KW-0175">Coiled coil</keyword>
<feature type="compositionally biased region" description="Polar residues" evidence="3">
    <location>
        <begin position="33"/>
        <end position="48"/>
    </location>
</feature>
<protein>
    <recommendedName>
        <fullName evidence="4">ABC1 atypical kinase-like domain-containing protein</fullName>
    </recommendedName>
</protein>
<dbReference type="Proteomes" id="UP001165060">
    <property type="component" value="Unassembled WGS sequence"/>
</dbReference>
<dbReference type="CDD" id="cd13969">
    <property type="entry name" value="ADCK1-like"/>
    <property type="match status" value="1"/>
</dbReference>
<evidence type="ECO:0000313" key="5">
    <source>
        <dbReference type="EMBL" id="GMI35921.1"/>
    </source>
</evidence>
<dbReference type="Pfam" id="PF03109">
    <property type="entry name" value="ABC1"/>
    <property type="match status" value="1"/>
</dbReference>
<keyword evidence="6" id="KW-1185">Reference proteome</keyword>
<proteinExistence type="inferred from homology"/>
<feature type="domain" description="ABC1 atypical kinase-like" evidence="4">
    <location>
        <begin position="196"/>
        <end position="440"/>
    </location>
</feature>
<evidence type="ECO:0000256" key="1">
    <source>
        <dbReference type="ARBA" id="ARBA00009670"/>
    </source>
</evidence>
<evidence type="ECO:0000256" key="3">
    <source>
        <dbReference type="SAM" id="MobiDB-lite"/>
    </source>
</evidence>
<evidence type="ECO:0000259" key="4">
    <source>
        <dbReference type="Pfam" id="PF03109"/>
    </source>
</evidence>
<sequence length="601" mass="67376">MLLSRMHRVPITALAASIAAGSFHTAHADSSDPAPTQQSSLSARGRAQQQPITLATSVEFVQRASSLVSTVGGIVYLYKFGEESHLEREVRRASTKLAKAQEDYTEEGDEKVVDAQQRHSIKKQQRDEVLRASEELALVEEQNFQDPHNKHRMAAGRLKELCVMNGGCYVKIGQHLANLDYLLPQEYTDELSSLYANTPRTPLAEVREIIREELGSYPEDLFDEFSAEPIASASLAQVHTAFLGGRKVAVKVQHPSVGRTAFGDIFVMTKIVRYLERFVEGFTFGWLVDEIAPQLFLELDFENEAQNGRKAKKILEKEFGDRVVVPGVVGELTKKKVLTMDWEGGLEATDIEGLEREGLDKGQVARLVSEVFCYQVFQEGFVHCDPHPANLMVRTNSRTGRPQLVLVDHGLYKTLGEDFRLDYCDLWLGIALADIAEIKRVCLKMGSGKMFPLLAAMLTARPFDEILDRAAVSKGKKKGGAVEDQSGQSKGNNSMIRMYAMRYVKEIAILLDSVPRELCLLLKMQDCIRHIDSALGKPVNTLEVSALRANVGKLQHAMKEGGRGKGGWGRLVLRVRERVRYWWSWWRIRGLFFAIRKSVKA</sequence>
<dbReference type="InterPro" id="IPR011009">
    <property type="entry name" value="Kinase-like_dom_sf"/>
</dbReference>
<evidence type="ECO:0000313" key="6">
    <source>
        <dbReference type="Proteomes" id="UP001165060"/>
    </source>
</evidence>
<dbReference type="PANTHER" id="PTHR43173">
    <property type="entry name" value="ABC1 FAMILY PROTEIN"/>
    <property type="match status" value="1"/>
</dbReference>
<feature type="region of interest" description="Disordered" evidence="3">
    <location>
        <begin position="25"/>
        <end position="48"/>
    </location>
</feature>
<name>A0ABQ6MZC1_9STRA</name>
<gene>
    <name evidence="5" type="ORF">TeGR_g14894</name>
</gene>
<organism evidence="5 6">
    <name type="scientific">Tetraparma gracilis</name>
    <dbReference type="NCBI Taxonomy" id="2962635"/>
    <lineage>
        <taxon>Eukaryota</taxon>
        <taxon>Sar</taxon>
        <taxon>Stramenopiles</taxon>
        <taxon>Ochrophyta</taxon>
        <taxon>Bolidophyceae</taxon>
        <taxon>Parmales</taxon>
        <taxon>Triparmaceae</taxon>
        <taxon>Tetraparma</taxon>
    </lineage>
</organism>
<evidence type="ECO:0000256" key="2">
    <source>
        <dbReference type="SAM" id="Coils"/>
    </source>
</evidence>
<feature type="coiled-coil region" evidence="2">
    <location>
        <begin position="83"/>
        <end position="142"/>
    </location>
</feature>
<accession>A0ABQ6MZC1</accession>
<dbReference type="InterPro" id="IPR004147">
    <property type="entry name" value="ABC1_dom"/>
</dbReference>
<dbReference type="EMBL" id="BRYB01003393">
    <property type="protein sequence ID" value="GMI35921.1"/>
    <property type="molecule type" value="Genomic_DNA"/>
</dbReference>
<dbReference type="InterPro" id="IPR051130">
    <property type="entry name" value="Mito_struct-func_regulator"/>
</dbReference>
<dbReference type="SUPFAM" id="SSF56112">
    <property type="entry name" value="Protein kinase-like (PK-like)"/>
    <property type="match status" value="1"/>
</dbReference>
<dbReference type="InterPro" id="IPR045307">
    <property type="entry name" value="ADCK1_dom"/>
</dbReference>
<dbReference type="PANTHER" id="PTHR43173:SF19">
    <property type="entry name" value="AARF DOMAIN-CONTAINING PROTEIN KINASE 1"/>
    <property type="match status" value="1"/>
</dbReference>